<accession>D7A5B0</accession>
<sequence length="323" mass="35712">MPSEMILYSTFENPVPEGALCGTVTAVDGVQLRFARWPVAGECRGTVCVFPGRTEKIEKYFETVRDLLRRGFAVAALDWRGQGGSQRLLRNPMKGHVRDFAEYQLDIDAFMQQAVTPELPGPYFALAHSMGATILLDHARRGGTLFERMFLIAPMLDISLVKHEATARRAARLLARLGFGKAYVPRGRRRLRELHFDGNRLTSDAARFARNLTITMEQPQLDVGPPTIGWIKAAYDVMETLADPATARKIRQPLLMVAAGQDSIVSTPTIEHLGTRLIAGAHMVIPGARHELLQERDIFREPLLAAFDAFIPGSPAPAESKAA</sequence>
<dbReference type="InterPro" id="IPR051044">
    <property type="entry name" value="MAG_DAG_Lipase"/>
</dbReference>
<dbReference type="Proteomes" id="UP000006633">
    <property type="component" value="Chromosome"/>
</dbReference>
<dbReference type="ESTHER" id="stand-d7a5b0">
    <property type="family name" value="Monoglyceridelipase_lysophospholip"/>
</dbReference>
<dbReference type="OrthoDB" id="9788260at2"/>
<gene>
    <name evidence="2" type="ordered locus">Snov_2709</name>
</gene>
<keyword evidence="2" id="KW-0378">Hydrolase</keyword>
<dbReference type="Pfam" id="PF12146">
    <property type="entry name" value="Hydrolase_4"/>
    <property type="match status" value="1"/>
</dbReference>
<organism evidence="2 3">
    <name type="scientific">Ancylobacter novellus (strain ATCC 8093 / DSM 506 / JCM 20403 / CCM 1077 / IAM 12100 / NBRC 12443 / NCIMB 10456)</name>
    <name type="common">Starkeya novella</name>
    <dbReference type="NCBI Taxonomy" id="639283"/>
    <lineage>
        <taxon>Bacteria</taxon>
        <taxon>Pseudomonadati</taxon>
        <taxon>Pseudomonadota</taxon>
        <taxon>Alphaproteobacteria</taxon>
        <taxon>Hyphomicrobiales</taxon>
        <taxon>Xanthobacteraceae</taxon>
        <taxon>Ancylobacter</taxon>
    </lineage>
</organism>
<dbReference type="SUPFAM" id="SSF53474">
    <property type="entry name" value="alpha/beta-Hydrolases"/>
    <property type="match status" value="1"/>
</dbReference>
<evidence type="ECO:0000259" key="1">
    <source>
        <dbReference type="Pfam" id="PF12146"/>
    </source>
</evidence>
<name>D7A5B0_ANCN5</name>
<dbReference type="HOGENOM" id="CLU_026209_10_1_5"/>
<dbReference type="GO" id="GO:0004622">
    <property type="term" value="F:phosphatidylcholine lysophospholipase activity"/>
    <property type="evidence" value="ECO:0007669"/>
    <property type="project" value="UniProtKB-EC"/>
</dbReference>
<reference evidence="2 3" key="1">
    <citation type="journal article" date="2012" name="Stand. Genomic Sci.">
        <title>Complete genome sequence of the facultatively chemolithoautotrophic and methylotrophic alpha Proteobacterium Starkeya novella type strain (ATCC 8093(T)).</title>
        <authorList>
            <person name="Kappler U."/>
            <person name="Davenport K."/>
            <person name="Beatson S."/>
            <person name="Lucas S."/>
            <person name="Lapidus A."/>
            <person name="Copeland A."/>
            <person name="Berry K.W."/>
            <person name="Glavina Del Rio T."/>
            <person name="Hammon N."/>
            <person name="Dalin E."/>
            <person name="Tice H."/>
            <person name="Pitluck S."/>
            <person name="Richardson P."/>
            <person name="Bruce D."/>
            <person name="Goodwin L.A."/>
            <person name="Han C."/>
            <person name="Tapia R."/>
            <person name="Detter J.C."/>
            <person name="Chang Y.J."/>
            <person name="Jeffries C.D."/>
            <person name="Land M."/>
            <person name="Hauser L."/>
            <person name="Kyrpides N.C."/>
            <person name="Goker M."/>
            <person name="Ivanova N."/>
            <person name="Klenk H.P."/>
            <person name="Woyke T."/>
        </authorList>
    </citation>
    <scope>NUCLEOTIDE SEQUENCE [LARGE SCALE GENOMIC DNA]</scope>
    <source>
        <strain evidence="3">ATCC 8093 / DSM 506 / JCM 20403 / CCM 1077 / IAM 12100 / NBRC 12443 / NCIMB 10456</strain>
    </source>
</reference>
<feature type="domain" description="Serine aminopeptidase S33" evidence="1">
    <location>
        <begin position="42"/>
        <end position="297"/>
    </location>
</feature>
<keyword evidence="3" id="KW-1185">Reference proteome</keyword>
<dbReference type="InterPro" id="IPR022742">
    <property type="entry name" value="Hydrolase_4"/>
</dbReference>
<proteinExistence type="predicted"/>
<evidence type="ECO:0000313" key="2">
    <source>
        <dbReference type="EMBL" id="ADH89998.1"/>
    </source>
</evidence>
<dbReference type="eggNOG" id="COG2267">
    <property type="taxonomic scope" value="Bacteria"/>
</dbReference>
<evidence type="ECO:0000313" key="3">
    <source>
        <dbReference type="Proteomes" id="UP000006633"/>
    </source>
</evidence>
<dbReference type="PANTHER" id="PTHR11614">
    <property type="entry name" value="PHOSPHOLIPASE-RELATED"/>
    <property type="match status" value="1"/>
</dbReference>
<dbReference type="AlphaFoldDB" id="D7A5B0"/>
<dbReference type="EC" id="3.1.1.5" evidence="2"/>
<protein>
    <submittedName>
        <fullName evidence="2">Lysophospholipase</fullName>
        <ecNumber evidence="2">3.1.1.5</ecNumber>
    </submittedName>
</protein>
<dbReference type="KEGG" id="sno:Snov_2709"/>
<dbReference type="Gene3D" id="3.40.50.1820">
    <property type="entry name" value="alpha/beta hydrolase"/>
    <property type="match status" value="1"/>
</dbReference>
<dbReference type="RefSeq" id="WP_013167502.1">
    <property type="nucleotide sequence ID" value="NC_014217.1"/>
</dbReference>
<dbReference type="STRING" id="639283.Snov_2709"/>
<dbReference type="EMBL" id="CP002026">
    <property type="protein sequence ID" value="ADH89998.1"/>
    <property type="molecule type" value="Genomic_DNA"/>
</dbReference>
<dbReference type="InterPro" id="IPR029058">
    <property type="entry name" value="AB_hydrolase_fold"/>
</dbReference>